<dbReference type="GO" id="GO:0008360">
    <property type="term" value="P:regulation of cell shape"/>
    <property type="evidence" value="ECO:0007669"/>
    <property type="project" value="UniProtKB-KW"/>
</dbReference>
<keyword evidence="17 27" id="KW-1133">Transmembrane helix</keyword>
<evidence type="ECO:0000256" key="24">
    <source>
        <dbReference type="ARBA" id="ARBA00049902"/>
    </source>
</evidence>
<gene>
    <name evidence="29" type="primary">mrcA</name>
    <name evidence="29" type="ORF">R28058_02171</name>
</gene>
<dbReference type="Gene3D" id="1.10.3810.10">
    <property type="entry name" value="Biosynthetic peptidoglycan transglycosylase-like"/>
    <property type="match status" value="1"/>
</dbReference>
<feature type="transmembrane region" description="Helical" evidence="27">
    <location>
        <begin position="71"/>
        <end position="94"/>
    </location>
</feature>
<keyword evidence="21" id="KW-0961">Cell wall biogenesis/degradation</keyword>
<evidence type="ECO:0000256" key="25">
    <source>
        <dbReference type="ARBA" id="ARBA00060592"/>
    </source>
</evidence>
<evidence type="ECO:0000256" key="26">
    <source>
        <dbReference type="SAM" id="MobiDB-lite"/>
    </source>
</evidence>
<evidence type="ECO:0000256" key="16">
    <source>
        <dbReference type="ARBA" id="ARBA00022984"/>
    </source>
</evidence>
<keyword evidence="20" id="KW-0511">Multifunctional enzyme</keyword>
<keyword evidence="15" id="KW-0735">Signal-anchor</keyword>
<protein>
    <recommendedName>
        <fullName evidence="7">Penicillin-binding protein 1A</fullName>
        <ecNumber evidence="23">2.4.99.28</ecNumber>
        <ecNumber evidence="6">3.4.16.4</ecNumber>
    </recommendedName>
</protein>
<dbReference type="GO" id="GO:0071555">
    <property type="term" value="P:cell wall organization"/>
    <property type="evidence" value="ECO:0007669"/>
    <property type="project" value="UniProtKB-KW"/>
</dbReference>
<feature type="compositionally biased region" description="Low complexity" evidence="26">
    <location>
        <begin position="17"/>
        <end position="31"/>
    </location>
</feature>
<evidence type="ECO:0000256" key="11">
    <source>
        <dbReference type="ARBA" id="ARBA00022679"/>
    </source>
</evidence>
<dbReference type="GO" id="GO:0009002">
    <property type="term" value="F:serine-type D-Ala-D-Ala carboxypeptidase activity"/>
    <property type="evidence" value="ECO:0007669"/>
    <property type="project" value="UniProtKB-EC"/>
</dbReference>
<dbReference type="InterPro" id="IPR001264">
    <property type="entry name" value="Glyco_trans_51"/>
</dbReference>
<comment type="catalytic activity">
    <reaction evidence="24">
        <text>[GlcNAc-(1-&gt;4)-Mur2Ac(oyl-L-Ala-gamma-D-Glu-L-Lys-D-Ala-D-Ala)](n)-di-trans,octa-cis-undecaprenyl diphosphate + beta-D-GlcNAc-(1-&gt;4)-Mur2Ac(oyl-L-Ala-gamma-D-Glu-L-Lys-D-Ala-D-Ala)-di-trans,octa-cis-undecaprenyl diphosphate = [GlcNAc-(1-&gt;4)-Mur2Ac(oyl-L-Ala-gamma-D-Glu-L-Lys-D-Ala-D-Ala)](n+1)-di-trans,octa-cis-undecaprenyl diphosphate + di-trans,octa-cis-undecaprenyl diphosphate + H(+)</text>
        <dbReference type="Rhea" id="RHEA:23708"/>
        <dbReference type="Rhea" id="RHEA-COMP:9602"/>
        <dbReference type="Rhea" id="RHEA-COMP:9603"/>
        <dbReference type="ChEBI" id="CHEBI:15378"/>
        <dbReference type="ChEBI" id="CHEBI:58405"/>
        <dbReference type="ChEBI" id="CHEBI:60033"/>
        <dbReference type="ChEBI" id="CHEBI:78435"/>
        <dbReference type="EC" id="2.4.99.28"/>
    </reaction>
</comment>
<evidence type="ECO:0000256" key="6">
    <source>
        <dbReference type="ARBA" id="ARBA00012448"/>
    </source>
</evidence>
<feature type="compositionally biased region" description="Basic and acidic residues" evidence="26">
    <location>
        <begin position="32"/>
        <end position="41"/>
    </location>
</feature>
<dbReference type="EMBL" id="CEKZ01000003">
    <property type="protein sequence ID" value="CEQ02484.1"/>
    <property type="molecule type" value="Genomic_DNA"/>
</dbReference>
<comment type="pathway">
    <text evidence="25">Glycan biosynthesis.</text>
</comment>
<dbReference type="GO" id="GO:0005886">
    <property type="term" value="C:plasma membrane"/>
    <property type="evidence" value="ECO:0007669"/>
    <property type="project" value="UniProtKB-SubCell"/>
</dbReference>
<dbReference type="EC" id="3.4.16.4" evidence="6"/>
<evidence type="ECO:0000256" key="13">
    <source>
        <dbReference type="ARBA" id="ARBA00022801"/>
    </source>
</evidence>
<evidence type="ECO:0000256" key="18">
    <source>
        <dbReference type="ARBA" id="ARBA00023136"/>
    </source>
</evidence>
<dbReference type="OrthoDB" id="9766909at2"/>
<evidence type="ECO:0000256" key="14">
    <source>
        <dbReference type="ARBA" id="ARBA00022960"/>
    </source>
</evidence>
<dbReference type="EC" id="2.4.99.28" evidence="23"/>
<evidence type="ECO:0000256" key="27">
    <source>
        <dbReference type="SAM" id="Phobius"/>
    </source>
</evidence>
<keyword evidence="12 27" id="KW-0812">Transmembrane</keyword>
<evidence type="ECO:0000313" key="30">
    <source>
        <dbReference type="Proteomes" id="UP000049127"/>
    </source>
</evidence>
<accession>A0A0C7G9V6</accession>
<comment type="subcellular location">
    <subcellularLocation>
        <location evidence="2">Cell membrane</location>
        <topology evidence="2">Single-pass type II membrane protein</topology>
    </subcellularLocation>
</comment>
<evidence type="ECO:0000256" key="8">
    <source>
        <dbReference type="ARBA" id="ARBA00022645"/>
    </source>
</evidence>
<dbReference type="GO" id="GO:0046677">
    <property type="term" value="P:response to antibiotic"/>
    <property type="evidence" value="ECO:0007669"/>
    <property type="project" value="UniProtKB-KW"/>
</dbReference>
<sequence>MSYYDDEKNKIRRKKVSSSNKNSNTKSTPKRSINENKKESTYNKNNRVSKGKRVQKGRANKKKKNKKVLGLIKKLLICVLIIAFVGAIAGNALLNVMFKNSPKLTYDYMREKSISSDYVSIGKIPQNLQHAVVSIEDERFFKHKGVDYQSLARSVVHNIFSKSTQGGSTLEMQVSKNLLTSMDQTVKRKLRDMYNAKQMDKNMNKREILELYLNNIYLGKGIYGVAKGAKVYFDKDVSELNLGECALLAGITNSPGVYSKDYNAAKKRRDIILYKMMDLGYITKDEYERAKREESPMNIQN</sequence>
<proteinExistence type="inferred from homology"/>
<evidence type="ECO:0000256" key="19">
    <source>
        <dbReference type="ARBA" id="ARBA00023251"/>
    </source>
</evidence>
<evidence type="ECO:0000256" key="3">
    <source>
        <dbReference type="ARBA" id="ARBA00004752"/>
    </source>
</evidence>
<dbReference type="Pfam" id="PF00912">
    <property type="entry name" value="Transgly"/>
    <property type="match status" value="1"/>
</dbReference>
<comment type="pathway">
    <text evidence="3">Cell wall biogenesis; peptidoglycan biosynthesis.</text>
</comment>
<dbReference type="GO" id="GO:0006508">
    <property type="term" value="P:proteolysis"/>
    <property type="evidence" value="ECO:0007669"/>
    <property type="project" value="UniProtKB-KW"/>
</dbReference>
<dbReference type="InterPro" id="IPR036950">
    <property type="entry name" value="PBP_transglycosylase"/>
</dbReference>
<dbReference type="GO" id="GO:0008955">
    <property type="term" value="F:peptidoglycan glycosyltransferase activity"/>
    <property type="evidence" value="ECO:0007669"/>
    <property type="project" value="UniProtKB-EC"/>
</dbReference>
<dbReference type="UniPathway" id="UPA00219"/>
<reference evidence="29 30" key="1">
    <citation type="submission" date="2015-01" db="EMBL/GenBank/DDBJ databases">
        <authorList>
            <person name="Aslett A.Martin."/>
            <person name="De Silva Nishadi"/>
        </authorList>
    </citation>
    <scope>NUCLEOTIDE SEQUENCE [LARGE SCALE GENOMIC DNA]</scope>
    <source>
        <strain evidence="29 30">R28058</strain>
    </source>
</reference>
<evidence type="ECO:0000256" key="10">
    <source>
        <dbReference type="ARBA" id="ARBA00022676"/>
    </source>
</evidence>
<evidence type="ECO:0000256" key="9">
    <source>
        <dbReference type="ARBA" id="ARBA00022670"/>
    </source>
</evidence>
<dbReference type="Proteomes" id="UP000049127">
    <property type="component" value="Unassembled WGS sequence"/>
</dbReference>
<keyword evidence="19" id="KW-0046">Antibiotic resistance</keyword>
<dbReference type="RefSeq" id="WP_055341207.1">
    <property type="nucleotide sequence ID" value="NZ_CDNI01000014.1"/>
</dbReference>
<evidence type="ECO:0000313" key="29">
    <source>
        <dbReference type="EMBL" id="CEQ02484.1"/>
    </source>
</evidence>
<evidence type="ECO:0000256" key="12">
    <source>
        <dbReference type="ARBA" id="ARBA00022692"/>
    </source>
</evidence>
<evidence type="ECO:0000256" key="23">
    <source>
        <dbReference type="ARBA" id="ARBA00044770"/>
    </source>
</evidence>
<evidence type="ECO:0000259" key="28">
    <source>
        <dbReference type="Pfam" id="PF00912"/>
    </source>
</evidence>
<evidence type="ECO:0000256" key="7">
    <source>
        <dbReference type="ARBA" id="ARBA00018638"/>
    </source>
</evidence>
<feature type="compositionally biased region" description="Basic residues" evidence="26">
    <location>
        <begin position="47"/>
        <end position="63"/>
    </location>
</feature>
<keyword evidence="16" id="KW-0573">Peptidoglycan synthesis</keyword>
<dbReference type="SUPFAM" id="SSF53955">
    <property type="entry name" value="Lysozyme-like"/>
    <property type="match status" value="1"/>
</dbReference>
<keyword evidence="9" id="KW-0645">Protease</keyword>
<evidence type="ECO:0000256" key="22">
    <source>
        <dbReference type="ARBA" id="ARBA00034000"/>
    </source>
</evidence>
<evidence type="ECO:0000256" key="21">
    <source>
        <dbReference type="ARBA" id="ARBA00023316"/>
    </source>
</evidence>
<dbReference type="FunFam" id="1.10.3810.10:FF:000001">
    <property type="entry name" value="Penicillin-binding protein 1A"/>
    <property type="match status" value="1"/>
</dbReference>
<evidence type="ECO:0000256" key="15">
    <source>
        <dbReference type="ARBA" id="ARBA00022968"/>
    </source>
</evidence>
<keyword evidence="11 29" id="KW-0808">Transferase</keyword>
<dbReference type="GO" id="GO:0009252">
    <property type="term" value="P:peptidoglycan biosynthetic process"/>
    <property type="evidence" value="ECO:0007669"/>
    <property type="project" value="UniProtKB-UniPathway"/>
</dbReference>
<evidence type="ECO:0000256" key="20">
    <source>
        <dbReference type="ARBA" id="ARBA00023268"/>
    </source>
</evidence>
<evidence type="ECO:0000256" key="17">
    <source>
        <dbReference type="ARBA" id="ARBA00022989"/>
    </source>
</evidence>
<keyword evidence="8" id="KW-0121">Carboxypeptidase</keyword>
<evidence type="ECO:0000256" key="2">
    <source>
        <dbReference type="ARBA" id="ARBA00004401"/>
    </source>
</evidence>
<keyword evidence="14" id="KW-0133">Cell shape</keyword>
<evidence type="ECO:0000256" key="1">
    <source>
        <dbReference type="ARBA" id="ARBA00002624"/>
    </source>
</evidence>
<feature type="region of interest" description="Disordered" evidence="26">
    <location>
        <begin position="1"/>
        <end position="63"/>
    </location>
</feature>
<dbReference type="InterPro" id="IPR050396">
    <property type="entry name" value="Glycosyltr_51/Transpeptidase"/>
</dbReference>
<comment type="catalytic activity">
    <reaction evidence="22">
        <text>Preferential cleavage: (Ac)2-L-Lys-D-Ala-|-D-Ala. Also transpeptidation of peptidyl-alanyl moieties that are N-acyl substituents of D-alanine.</text>
        <dbReference type="EC" id="3.4.16.4"/>
    </reaction>
</comment>
<keyword evidence="18 27" id="KW-0472">Membrane</keyword>
<comment type="similarity">
    <text evidence="5">In the N-terminal section; belongs to the glycosyltransferase 51 family.</text>
</comment>
<feature type="domain" description="Glycosyl transferase family 51" evidence="28">
    <location>
        <begin position="113"/>
        <end position="276"/>
    </location>
</feature>
<dbReference type="PANTHER" id="PTHR32282">
    <property type="entry name" value="BINDING PROTEIN TRANSPEPTIDASE, PUTATIVE-RELATED"/>
    <property type="match status" value="1"/>
</dbReference>
<keyword evidence="10" id="KW-0328">Glycosyltransferase</keyword>
<evidence type="ECO:0000256" key="4">
    <source>
        <dbReference type="ARBA" id="ARBA00007090"/>
    </source>
</evidence>
<keyword evidence="13" id="KW-0378">Hydrolase</keyword>
<organism evidence="29 30">
    <name type="scientific">Paraclostridium sordellii</name>
    <name type="common">Clostridium sordellii</name>
    <dbReference type="NCBI Taxonomy" id="1505"/>
    <lineage>
        <taxon>Bacteria</taxon>
        <taxon>Bacillati</taxon>
        <taxon>Bacillota</taxon>
        <taxon>Clostridia</taxon>
        <taxon>Peptostreptococcales</taxon>
        <taxon>Peptostreptococcaceae</taxon>
        <taxon>Paraclostridium</taxon>
    </lineage>
</organism>
<comment type="similarity">
    <text evidence="4">In the C-terminal section; belongs to the transpeptidase family.</text>
</comment>
<dbReference type="AlphaFoldDB" id="A0A0C7G9V6"/>
<dbReference type="InterPro" id="IPR023346">
    <property type="entry name" value="Lysozyme-like_dom_sf"/>
</dbReference>
<dbReference type="PANTHER" id="PTHR32282:SF33">
    <property type="entry name" value="PEPTIDOGLYCAN GLYCOSYLTRANSFERASE"/>
    <property type="match status" value="1"/>
</dbReference>
<comment type="function">
    <text evidence="1">Cell wall formation. Synthesis of cross-linked peptidoglycan from the lipid intermediates. The enzyme has a penicillin-insensitive transglycosylase N-terminal domain (formation of linear glycan strands) and a penicillin-sensitive transpeptidase C-terminal domain (cross-linking of the peptide subunits).</text>
</comment>
<evidence type="ECO:0000256" key="5">
    <source>
        <dbReference type="ARBA" id="ARBA00007739"/>
    </source>
</evidence>
<name>A0A0C7G9V6_PARSO</name>